<dbReference type="AlphaFoldDB" id="A0A2T5J6P3"/>
<accession>A0A2T5J6P3</accession>
<dbReference type="Pfam" id="PF01183">
    <property type="entry name" value="Glyco_hydro_25"/>
    <property type="match status" value="1"/>
</dbReference>
<protein>
    <submittedName>
        <fullName evidence="6">Lysozyme</fullName>
    </submittedName>
</protein>
<keyword evidence="2" id="KW-0378">Hydrolase</keyword>
<evidence type="ECO:0000256" key="1">
    <source>
        <dbReference type="ARBA" id="ARBA00010646"/>
    </source>
</evidence>
<dbReference type="CDD" id="cd06524">
    <property type="entry name" value="GH25_YegX-like"/>
    <property type="match status" value="1"/>
</dbReference>
<dbReference type="InterPro" id="IPR017853">
    <property type="entry name" value="GH"/>
</dbReference>
<keyword evidence="5" id="KW-0472">Membrane</keyword>
<dbReference type="RefSeq" id="WP_107829500.1">
    <property type="nucleotide sequence ID" value="NZ_CP160205.1"/>
</dbReference>
<evidence type="ECO:0000256" key="4">
    <source>
        <dbReference type="SAM" id="MobiDB-lite"/>
    </source>
</evidence>
<dbReference type="InterPro" id="IPR018077">
    <property type="entry name" value="Glyco_hydro_fam25_subgr"/>
</dbReference>
<dbReference type="Proteomes" id="UP000244168">
    <property type="component" value="Unassembled WGS sequence"/>
</dbReference>
<sequence length="300" mass="34840">MAKQSSTVPKKASPAAKKPAATARKKPAARKSTKKKKGFDYPWRTTLVIVLLVLFSPLYYGYVLNFFTGAVRWVKDIGENPHYRTYHSFQIRIPARYKIHGIDVSYAQGHIDWQRVKQMEEDSVHISFAFIKATEGMLIVDSYFKRNWREAAKNGIVCGAYHFFRPQKNGQWQARFFMQNVTFEKGDLPPVVDVETLDGVSPANMRKELQQFLTTVERKTGVRPIIYTGISYYQDYLAGHFEDYPLWIAHYNQPELQIDKSVKWHFWQHSETARVNGINHTVDFDAFNGDSLAFTRMLIR</sequence>
<evidence type="ECO:0000256" key="2">
    <source>
        <dbReference type="ARBA" id="ARBA00022801"/>
    </source>
</evidence>
<dbReference type="GO" id="GO:0016998">
    <property type="term" value="P:cell wall macromolecule catabolic process"/>
    <property type="evidence" value="ECO:0007669"/>
    <property type="project" value="InterPro"/>
</dbReference>
<feature type="region of interest" description="Disordered" evidence="4">
    <location>
        <begin position="1"/>
        <end position="33"/>
    </location>
</feature>
<comment type="similarity">
    <text evidence="1">Belongs to the glycosyl hydrolase 25 family.</text>
</comment>
<dbReference type="PANTHER" id="PTHR34135">
    <property type="entry name" value="LYSOZYME"/>
    <property type="match status" value="1"/>
</dbReference>
<evidence type="ECO:0000256" key="5">
    <source>
        <dbReference type="SAM" id="Phobius"/>
    </source>
</evidence>
<name>A0A2T5J6P3_9SPHI</name>
<comment type="caution">
    <text evidence="6">The sequence shown here is derived from an EMBL/GenBank/DDBJ whole genome shotgun (WGS) entry which is preliminary data.</text>
</comment>
<feature type="compositionally biased region" description="Basic residues" evidence="4">
    <location>
        <begin position="23"/>
        <end position="33"/>
    </location>
</feature>
<evidence type="ECO:0000313" key="6">
    <source>
        <dbReference type="EMBL" id="PTQ94822.1"/>
    </source>
</evidence>
<dbReference type="Gene3D" id="3.20.20.80">
    <property type="entry name" value="Glycosidases"/>
    <property type="match status" value="1"/>
</dbReference>
<organism evidence="6 7">
    <name type="scientific">Mucilaginibacter yixingensis</name>
    <dbReference type="NCBI Taxonomy" id="1295612"/>
    <lineage>
        <taxon>Bacteria</taxon>
        <taxon>Pseudomonadati</taxon>
        <taxon>Bacteroidota</taxon>
        <taxon>Sphingobacteriia</taxon>
        <taxon>Sphingobacteriales</taxon>
        <taxon>Sphingobacteriaceae</taxon>
        <taxon>Mucilaginibacter</taxon>
    </lineage>
</organism>
<dbReference type="PROSITE" id="PS51904">
    <property type="entry name" value="GLYCOSYL_HYDROL_F25_2"/>
    <property type="match status" value="1"/>
</dbReference>
<keyword evidence="5" id="KW-0812">Transmembrane</keyword>
<dbReference type="InterPro" id="IPR002053">
    <property type="entry name" value="Glyco_hydro_25"/>
</dbReference>
<reference evidence="6 7" key="1">
    <citation type="submission" date="2018-04" db="EMBL/GenBank/DDBJ databases">
        <title>Genomic Encyclopedia of Archaeal and Bacterial Type Strains, Phase II (KMG-II): from individual species to whole genera.</title>
        <authorList>
            <person name="Goeker M."/>
        </authorList>
    </citation>
    <scope>NUCLEOTIDE SEQUENCE [LARGE SCALE GENOMIC DNA]</scope>
    <source>
        <strain evidence="6 7">DSM 26809</strain>
    </source>
</reference>
<evidence type="ECO:0000256" key="3">
    <source>
        <dbReference type="ARBA" id="ARBA00023295"/>
    </source>
</evidence>
<dbReference type="EMBL" id="QAOQ01000006">
    <property type="protein sequence ID" value="PTQ94822.1"/>
    <property type="molecule type" value="Genomic_DNA"/>
</dbReference>
<dbReference type="SUPFAM" id="SSF51445">
    <property type="entry name" value="(Trans)glycosidases"/>
    <property type="match status" value="1"/>
</dbReference>
<feature type="transmembrane region" description="Helical" evidence="5">
    <location>
        <begin position="41"/>
        <end position="62"/>
    </location>
</feature>
<dbReference type="GO" id="GO:0016052">
    <property type="term" value="P:carbohydrate catabolic process"/>
    <property type="evidence" value="ECO:0007669"/>
    <property type="project" value="TreeGrafter"/>
</dbReference>
<evidence type="ECO:0000313" key="7">
    <source>
        <dbReference type="Proteomes" id="UP000244168"/>
    </source>
</evidence>
<dbReference type="GO" id="GO:0009253">
    <property type="term" value="P:peptidoglycan catabolic process"/>
    <property type="evidence" value="ECO:0007669"/>
    <property type="project" value="InterPro"/>
</dbReference>
<dbReference type="OrthoDB" id="9798192at2"/>
<feature type="compositionally biased region" description="Low complexity" evidence="4">
    <location>
        <begin position="9"/>
        <end position="22"/>
    </location>
</feature>
<keyword evidence="7" id="KW-1185">Reference proteome</keyword>
<keyword evidence="3" id="KW-0326">Glycosidase</keyword>
<dbReference type="PANTHER" id="PTHR34135:SF2">
    <property type="entry name" value="LYSOZYME"/>
    <property type="match status" value="1"/>
</dbReference>
<dbReference type="SMART" id="SM00641">
    <property type="entry name" value="Glyco_25"/>
    <property type="match status" value="1"/>
</dbReference>
<proteinExistence type="inferred from homology"/>
<keyword evidence="5" id="KW-1133">Transmembrane helix</keyword>
<dbReference type="GO" id="GO:0003796">
    <property type="term" value="F:lysozyme activity"/>
    <property type="evidence" value="ECO:0007669"/>
    <property type="project" value="InterPro"/>
</dbReference>
<gene>
    <name evidence="6" type="ORF">C8P68_10632</name>
</gene>